<keyword evidence="1" id="KW-0732">Signal</keyword>
<reference evidence="2" key="1">
    <citation type="submission" date="2020-12" db="EMBL/GenBank/DDBJ databases">
        <title>The genome sequence of Inhella sp. 1Y17.</title>
        <authorList>
            <person name="Liu Y."/>
        </authorList>
    </citation>
    <scope>NUCLEOTIDE SEQUENCE</scope>
    <source>
        <strain evidence="2">1Y17</strain>
    </source>
</reference>
<dbReference type="RefSeq" id="WP_198110933.1">
    <property type="nucleotide sequence ID" value="NZ_JAEDAK010000005.1"/>
</dbReference>
<evidence type="ECO:0000256" key="1">
    <source>
        <dbReference type="SAM" id="SignalP"/>
    </source>
</evidence>
<sequence length="255" mass="26932">MPHRALLVALLVLAGAARGAPDCAAPTRQALRIELPAPGPQAAEVALALPSSCTERAPLLIVSTTSDAGYQSSRALMAVYQPAALAAGWALLAVDPDPPVPSAHDTLALRWQLLQAALAAARQRQAQLGRAGLALAGFSGGAKYASWLAALLVREGEPVTGLFLSGVNEDQVSPAARSLEVLDGRYRQLPIVLQSGRADAVATPRQHRAVEAALREQGFRQLRLRTVDGGHAPSIDALPEALAWFAERMTDTRRR</sequence>
<gene>
    <name evidence="2" type="ORF">I7X39_09620</name>
</gene>
<feature type="signal peptide" evidence="1">
    <location>
        <begin position="1"/>
        <end position="19"/>
    </location>
</feature>
<organism evidence="2 3">
    <name type="scientific">Inhella proteolytica</name>
    <dbReference type="NCBI Taxonomy" id="2795029"/>
    <lineage>
        <taxon>Bacteria</taxon>
        <taxon>Pseudomonadati</taxon>
        <taxon>Pseudomonadota</taxon>
        <taxon>Betaproteobacteria</taxon>
        <taxon>Burkholderiales</taxon>
        <taxon>Sphaerotilaceae</taxon>
        <taxon>Inhella</taxon>
    </lineage>
</organism>
<dbReference type="SUPFAM" id="SSF53474">
    <property type="entry name" value="alpha/beta-Hydrolases"/>
    <property type="match status" value="1"/>
</dbReference>
<dbReference type="Proteomes" id="UP000613266">
    <property type="component" value="Unassembled WGS sequence"/>
</dbReference>
<evidence type="ECO:0008006" key="4">
    <source>
        <dbReference type="Google" id="ProtNLM"/>
    </source>
</evidence>
<dbReference type="EMBL" id="JAEDAK010000005">
    <property type="protein sequence ID" value="MBH9577163.1"/>
    <property type="molecule type" value="Genomic_DNA"/>
</dbReference>
<proteinExistence type="predicted"/>
<evidence type="ECO:0000313" key="3">
    <source>
        <dbReference type="Proteomes" id="UP000613266"/>
    </source>
</evidence>
<evidence type="ECO:0000313" key="2">
    <source>
        <dbReference type="EMBL" id="MBH9577163.1"/>
    </source>
</evidence>
<name>A0A931J1U0_9BURK</name>
<keyword evidence="3" id="KW-1185">Reference proteome</keyword>
<feature type="chain" id="PRO_5037181844" description="Alpha/beta hydrolase" evidence="1">
    <location>
        <begin position="20"/>
        <end position="255"/>
    </location>
</feature>
<accession>A0A931J1U0</accession>
<comment type="caution">
    <text evidence="2">The sequence shown here is derived from an EMBL/GenBank/DDBJ whole genome shotgun (WGS) entry which is preliminary data.</text>
</comment>
<dbReference type="AlphaFoldDB" id="A0A931J1U0"/>
<dbReference type="Gene3D" id="3.40.50.1820">
    <property type="entry name" value="alpha/beta hydrolase"/>
    <property type="match status" value="1"/>
</dbReference>
<protein>
    <recommendedName>
        <fullName evidence="4">Alpha/beta hydrolase</fullName>
    </recommendedName>
</protein>
<dbReference type="InterPro" id="IPR029058">
    <property type="entry name" value="AB_hydrolase_fold"/>
</dbReference>